<evidence type="ECO:0000256" key="1">
    <source>
        <dbReference type="ARBA" id="ARBA00005594"/>
    </source>
</evidence>
<dbReference type="InterPro" id="IPR035684">
    <property type="entry name" value="ArgRS_core"/>
</dbReference>
<organism evidence="12 13">
    <name type="scientific">Solibacillus palustris</name>
    <dbReference type="NCBI Taxonomy" id="2908203"/>
    <lineage>
        <taxon>Bacteria</taxon>
        <taxon>Bacillati</taxon>
        <taxon>Bacillota</taxon>
        <taxon>Bacilli</taxon>
        <taxon>Bacillales</taxon>
        <taxon>Caryophanaceae</taxon>
        <taxon>Solibacillus</taxon>
    </lineage>
</organism>
<evidence type="ECO:0000256" key="5">
    <source>
        <dbReference type="ARBA" id="ARBA00022917"/>
    </source>
</evidence>
<dbReference type="EMBL" id="JAKZFC010000001">
    <property type="protein sequence ID" value="MCH7321534.1"/>
    <property type="molecule type" value="Genomic_DNA"/>
</dbReference>
<evidence type="ECO:0000259" key="10">
    <source>
        <dbReference type="SMART" id="SM00836"/>
    </source>
</evidence>
<dbReference type="Proteomes" id="UP001316087">
    <property type="component" value="Unassembled WGS sequence"/>
</dbReference>
<dbReference type="InterPro" id="IPR009080">
    <property type="entry name" value="tRNAsynth_Ia_anticodon-bd"/>
</dbReference>
<dbReference type="InterPro" id="IPR036695">
    <property type="entry name" value="Arg-tRNA-synth_N_sf"/>
</dbReference>
<evidence type="ECO:0000256" key="2">
    <source>
        <dbReference type="ARBA" id="ARBA00022598"/>
    </source>
</evidence>
<keyword evidence="13" id="KW-1185">Reference proteome</keyword>
<dbReference type="CDD" id="cd07956">
    <property type="entry name" value="Anticodon_Ia_Arg"/>
    <property type="match status" value="1"/>
</dbReference>
<dbReference type="Pfam" id="PF00750">
    <property type="entry name" value="tRNA-synt_1d"/>
    <property type="match status" value="1"/>
</dbReference>
<evidence type="ECO:0000256" key="6">
    <source>
        <dbReference type="ARBA" id="ARBA00023146"/>
    </source>
</evidence>
<dbReference type="InterPro" id="IPR014729">
    <property type="entry name" value="Rossmann-like_a/b/a_fold"/>
</dbReference>
<dbReference type="Pfam" id="PF03485">
    <property type="entry name" value="Arg_tRNA_synt_N"/>
    <property type="match status" value="1"/>
</dbReference>
<feature type="short sequence motif" description="'HIGH' region" evidence="8">
    <location>
        <begin position="119"/>
        <end position="129"/>
    </location>
</feature>
<dbReference type="Gene3D" id="1.10.730.10">
    <property type="entry name" value="Isoleucyl-tRNA Synthetase, Domain 1"/>
    <property type="match status" value="1"/>
</dbReference>
<evidence type="ECO:0000256" key="9">
    <source>
        <dbReference type="RuleBase" id="RU363038"/>
    </source>
</evidence>
<dbReference type="SMART" id="SM01016">
    <property type="entry name" value="Arg_tRNA_synt_N"/>
    <property type="match status" value="1"/>
</dbReference>
<keyword evidence="3 8" id="KW-0547">Nucleotide-binding</keyword>
<accession>A0ABS9UBI7</accession>
<dbReference type="InterPro" id="IPR001278">
    <property type="entry name" value="Arg-tRNA-ligase"/>
</dbReference>
<comment type="subcellular location">
    <subcellularLocation>
        <location evidence="8">Cytoplasm</location>
    </subcellularLocation>
</comment>
<keyword evidence="8" id="KW-0963">Cytoplasm</keyword>
<dbReference type="Pfam" id="PF05746">
    <property type="entry name" value="DALR_1"/>
    <property type="match status" value="1"/>
</dbReference>
<reference evidence="12 13" key="1">
    <citation type="submission" date="2022-03" db="EMBL/GenBank/DDBJ databases">
        <authorList>
            <person name="Jo J.-H."/>
            <person name="Im W.-T."/>
        </authorList>
    </citation>
    <scope>NUCLEOTIDE SEQUENCE [LARGE SCALE GENOMIC DNA]</scope>
    <source>
        <strain evidence="12 13">MA9</strain>
    </source>
</reference>
<dbReference type="GO" id="GO:0004814">
    <property type="term" value="F:arginine-tRNA ligase activity"/>
    <property type="evidence" value="ECO:0007669"/>
    <property type="project" value="UniProtKB-EC"/>
</dbReference>
<sequence length="557" mass="63007">MIQTVAKILEQTIESELTTVEITALLEKPKHQHLGDLAFPCYTLAKKFKQAPQQIAQAIGEKIKHPFIQDVQIVGGYINFFVNQSAVTQQVLTNIVCSKDNYAQVENNGQRIVIDFSSPNIAKPFSMGHLRSTVIGNALANIAQKNGYEVVRVNHLGDWGTQFGKLIVAYSLWGSKESIEKAPIQELLKLYVKFHDEAEQDEALNVKARAAFKALEDQDAEAITLWEWFKRVSLEEFKGIYDQLGIQFDSLEGEAFYNDKMQGVVEELNAKQLLTVSDGANVVELDDMPPCLITKQDGATLYATRDLAAAFYRQKQYSPEKIFYVVGNEQTLHFNQFIKVIDKMGYTWAKQLQHVPFGMMLKDGKKMSTRKGRVILLKDVLDEAVQTAKQNIQDKNPALQNMEEVAHQVGVGAVIFNDLKNYRLNDIEFSLEQMMNFEGETGPYVQYTYARISSILEKANFTPSNIDLMELEKQAWPAILCLQDYPKAVKEAFEQVDPSIVAKYVLQLARAFNKYYGNTKILVEDSARESRLLFCYCVATILQDGLKLLGLKSPSNM</sequence>
<protein>
    <recommendedName>
        <fullName evidence="8">Arginine--tRNA ligase</fullName>
        <ecNumber evidence="8">6.1.1.19</ecNumber>
    </recommendedName>
    <alternativeName>
        <fullName evidence="8">Arginyl-tRNA synthetase</fullName>
        <shortName evidence="8">ArgRS</shortName>
    </alternativeName>
</protein>
<dbReference type="RefSeq" id="WP_241368559.1">
    <property type="nucleotide sequence ID" value="NZ_JAKZFC010000001.1"/>
</dbReference>
<dbReference type="NCBIfam" id="TIGR00456">
    <property type="entry name" value="argS"/>
    <property type="match status" value="1"/>
</dbReference>
<evidence type="ECO:0000313" key="12">
    <source>
        <dbReference type="EMBL" id="MCH7321534.1"/>
    </source>
</evidence>
<evidence type="ECO:0000313" key="13">
    <source>
        <dbReference type="Proteomes" id="UP001316087"/>
    </source>
</evidence>
<proteinExistence type="inferred from homology"/>
<keyword evidence="6 8" id="KW-0030">Aminoacyl-tRNA synthetase</keyword>
<dbReference type="SUPFAM" id="SSF47323">
    <property type="entry name" value="Anticodon-binding domain of a subclass of class I aminoacyl-tRNA synthetases"/>
    <property type="match status" value="1"/>
</dbReference>
<evidence type="ECO:0000256" key="4">
    <source>
        <dbReference type="ARBA" id="ARBA00022840"/>
    </source>
</evidence>
<dbReference type="SUPFAM" id="SSF52374">
    <property type="entry name" value="Nucleotidylyl transferase"/>
    <property type="match status" value="1"/>
</dbReference>
<dbReference type="PRINTS" id="PR01038">
    <property type="entry name" value="TRNASYNTHARG"/>
</dbReference>
<comment type="similarity">
    <text evidence="1 8 9">Belongs to the class-I aminoacyl-tRNA synthetase family.</text>
</comment>
<keyword evidence="5 8" id="KW-0648">Protein biosynthesis</keyword>
<comment type="catalytic activity">
    <reaction evidence="7 8">
        <text>tRNA(Arg) + L-arginine + ATP = L-arginyl-tRNA(Arg) + AMP + diphosphate</text>
        <dbReference type="Rhea" id="RHEA:20301"/>
        <dbReference type="Rhea" id="RHEA-COMP:9658"/>
        <dbReference type="Rhea" id="RHEA-COMP:9673"/>
        <dbReference type="ChEBI" id="CHEBI:30616"/>
        <dbReference type="ChEBI" id="CHEBI:32682"/>
        <dbReference type="ChEBI" id="CHEBI:33019"/>
        <dbReference type="ChEBI" id="CHEBI:78442"/>
        <dbReference type="ChEBI" id="CHEBI:78513"/>
        <dbReference type="ChEBI" id="CHEBI:456215"/>
        <dbReference type="EC" id="6.1.1.19"/>
    </reaction>
</comment>
<dbReference type="SMART" id="SM00836">
    <property type="entry name" value="DALR_1"/>
    <property type="match status" value="1"/>
</dbReference>
<feature type="domain" description="DALR anticodon binding" evidence="10">
    <location>
        <begin position="445"/>
        <end position="557"/>
    </location>
</feature>
<dbReference type="SUPFAM" id="SSF55190">
    <property type="entry name" value="Arginyl-tRNA synthetase (ArgRS), N-terminal 'additional' domain"/>
    <property type="match status" value="1"/>
</dbReference>
<evidence type="ECO:0000256" key="8">
    <source>
        <dbReference type="HAMAP-Rule" id="MF_00123"/>
    </source>
</evidence>
<dbReference type="CDD" id="cd00671">
    <property type="entry name" value="ArgRS_core"/>
    <property type="match status" value="1"/>
</dbReference>
<dbReference type="InterPro" id="IPR005148">
    <property type="entry name" value="Arg-tRNA-synth_N"/>
</dbReference>
<gene>
    <name evidence="8 12" type="primary">argS</name>
    <name evidence="12" type="ORF">LZ480_06465</name>
</gene>
<comment type="caution">
    <text evidence="12">The sequence shown here is derived from an EMBL/GenBank/DDBJ whole genome shotgun (WGS) entry which is preliminary data.</text>
</comment>
<keyword evidence="4 8" id="KW-0067">ATP-binding</keyword>
<keyword evidence="2 8" id="KW-0436">Ligase</keyword>
<evidence type="ECO:0000259" key="11">
    <source>
        <dbReference type="SMART" id="SM01016"/>
    </source>
</evidence>
<evidence type="ECO:0000256" key="7">
    <source>
        <dbReference type="ARBA" id="ARBA00049339"/>
    </source>
</evidence>
<name>A0ABS9UBI7_9BACL</name>
<dbReference type="EC" id="6.1.1.19" evidence="8"/>
<evidence type="ECO:0000256" key="3">
    <source>
        <dbReference type="ARBA" id="ARBA00022741"/>
    </source>
</evidence>
<comment type="subunit">
    <text evidence="8">Monomer.</text>
</comment>
<dbReference type="InterPro" id="IPR008909">
    <property type="entry name" value="DALR_anticod-bd"/>
</dbReference>
<feature type="domain" description="Arginyl tRNA synthetase N-terminal" evidence="11">
    <location>
        <begin position="3"/>
        <end position="82"/>
    </location>
</feature>
<dbReference type="HAMAP" id="MF_00123">
    <property type="entry name" value="Arg_tRNA_synth"/>
    <property type="match status" value="1"/>
</dbReference>
<dbReference type="PANTHER" id="PTHR11956:SF5">
    <property type="entry name" value="ARGININE--TRNA LIGASE, CYTOPLASMIC"/>
    <property type="match status" value="1"/>
</dbReference>
<dbReference type="Gene3D" id="3.40.50.620">
    <property type="entry name" value="HUPs"/>
    <property type="match status" value="1"/>
</dbReference>
<dbReference type="PANTHER" id="PTHR11956">
    <property type="entry name" value="ARGINYL-TRNA SYNTHETASE"/>
    <property type="match status" value="1"/>
</dbReference>
<dbReference type="Gene3D" id="3.30.1360.70">
    <property type="entry name" value="Arginyl tRNA synthetase N-terminal domain"/>
    <property type="match status" value="1"/>
</dbReference>